<evidence type="ECO:0000313" key="7">
    <source>
        <dbReference type="Proteomes" id="UP001146793"/>
    </source>
</evidence>
<feature type="coiled-coil region" evidence="1">
    <location>
        <begin position="789"/>
        <end position="831"/>
    </location>
</feature>
<feature type="coiled-coil region" evidence="1">
    <location>
        <begin position="621"/>
        <end position="648"/>
    </location>
</feature>
<feature type="compositionally biased region" description="Basic and acidic residues" evidence="2">
    <location>
        <begin position="436"/>
        <end position="465"/>
    </location>
</feature>
<feature type="compositionally biased region" description="Basic and acidic residues" evidence="2">
    <location>
        <begin position="409"/>
        <end position="425"/>
    </location>
</feature>
<feature type="domain" description="C2 NT-type" evidence="5">
    <location>
        <begin position="4"/>
        <end position="172"/>
    </location>
</feature>
<evidence type="ECO:0000259" key="5">
    <source>
        <dbReference type="PROSITE" id="PS51840"/>
    </source>
</evidence>
<feature type="chain" id="PRO_5043765013" evidence="3">
    <location>
        <begin position="25"/>
        <end position="1603"/>
    </location>
</feature>
<dbReference type="InterPro" id="IPR019448">
    <property type="entry name" value="NT-C2"/>
</dbReference>
<sequence>MSNLRRLNKKSILMAVRLCIVCVCNVKLNDNLIFVTYQQGSEKGQTKKAYIGPNKIVKFDEEVQFRTKFYSNKKEKWEKKKLKISLKTDKGSNLKTMSMTKRKKEKTRTISSLTNTHFQRNKKKTIGRIILELSELVGCKGPIFSLISFNLHHQNKRMLGSKKLRKSVISDSFLEAMNFEGKEPAILLCIDVADPSKVVITPLFQQKEIKNKIIEYQDKIEKRSTPTTLQQNEKSEYVPYSDYTDYTDYTDFTANSEIDSEYENDNILNNINLKVKKNSFNPKQPKSNRKKTQPNQKIQIKIEKNNMKKKKRKRKYSISHKFKKLTLNKKKMNKNNEEEDLTTSFEILTSISQMTFKKCAPRKAPTILPQNEIFNDPNKKSKESIDEGDDENENKINNKNNDEEEDENGDRGIKLEEETETEKTIKNAQIQEENEEIIKTKEKQKQKQKQKQKEKEKEKEKEEENEIKIEMEKEKKKQEQITKKLIEGLEKKIDKIEVLKKSVIKSKEKKIEEKILDKNVINNLEKISNLKKNILHFKMKNKMELIKKKKILKKQLKMIKKKKRNLLFQESDFEMEKERVNNKKTNYGNLLNNHEYKQRRLRELKIKRNNIIKRNYIKDKLDNFQDKVEGKKKEITKKQTRKKDLEKELLINKIEIEDNHKEKESIEKERGELNNYLESSPQNKKQILLKIKHLKSNIQSFNALKKKLKLKKITNLEQLNKNEKMKKCFITEKKTITVFLRSVLEEKVHSLQRSLEQKSLINESKVELDNVFAKMQLFKKEIATELQEIRSKKQIIQELGNVIKNLNQQKNEELNKIIKVHEKEMSLIENKYFEKMQLQKENILNAKNVIQKIHEKKLLLEINQENDNENKKKLIQLISNKNEIEKNNLKKKIDELKLKFDELNNFKLIKNQNKKQYQGIENLNFLIMLKTINNYNLQLVLYREKKIKLKKKIKYIKNNNYFNNTKNKKFKRFLKNKFKKKNKNSLNLNNNNNKYKFNNYGDDDDDDGDFDDVNNTLTNGHPLKIIIPKEIKENRLIKNKIIFTKTNLLRKIYLKNDNLNIIEQERQTIKKLFIELLRLNHELKIHEIIEKEKWLLERLFYFSKGIKNQKLPVPACLILKFLIHSNSFEKGYGQILDAFINSLQLLIKIEQNNRKNLFWLLFNILFIIRLLIDLIQRFPKQFSVNLLKKNLTKIILFKKTKRKKIKDHLNNNNNNKFDTFNGNSDKIIHKDGIKEDTDEHKNQLKDNHEQNDQEILKISKNKEYDDDDDGDDDEEEGGGVVNKNYLKDEKKNEIDDDDDDDNEEEGGSGDGDGYKNDINLNDNNDDDDDYNNDPFCNNNSSILSLRRKLTKLLRESYLMILSTIYDYLKPRLIRIFLRNKSNYQSKFIKELDYNVKIIIDILNEILQFINSNSCLNNLSVIILNQVLYFINSTIIHELLHKKKFCTIEHSAQIKEHLLKIEKWLDENNLSDSKIHLNPLKNLVDLILMNKAIVKDYLNDFNLYKTVFNSLNFYQIYHVLGNFTPDDLDPIPLTKKNLNKFYQHALKNNLINKLDNKLEPETNSRFEVEIDLLKIDCSHWEHVQMPIQIKEEMDQSFFSVFQEN</sequence>
<evidence type="ECO:0000256" key="3">
    <source>
        <dbReference type="SAM" id="SignalP"/>
    </source>
</evidence>
<feature type="compositionally biased region" description="Acidic residues" evidence="2">
    <location>
        <begin position="1294"/>
        <end position="1307"/>
    </location>
</feature>
<proteinExistence type="predicted"/>
<gene>
    <name evidence="6" type="ORF">M0812_24527</name>
</gene>
<dbReference type="PROSITE" id="PS51840">
    <property type="entry name" value="C2_NT"/>
    <property type="match status" value="1"/>
</dbReference>
<feature type="region of interest" description="Disordered" evidence="2">
    <location>
        <begin position="1237"/>
        <end position="1330"/>
    </location>
</feature>
<feature type="coiled-coil region" evidence="1">
    <location>
        <begin position="879"/>
        <end position="906"/>
    </location>
</feature>
<organism evidence="6 7">
    <name type="scientific">Anaeramoeba flamelloides</name>
    <dbReference type="NCBI Taxonomy" id="1746091"/>
    <lineage>
        <taxon>Eukaryota</taxon>
        <taxon>Metamonada</taxon>
        <taxon>Anaeramoebidae</taxon>
        <taxon>Anaeramoeba</taxon>
    </lineage>
</organism>
<keyword evidence="3" id="KW-0732">Signal</keyword>
<comment type="caution">
    <text evidence="6">The sequence shown here is derived from an EMBL/GenBank/DDBJ whole genome shotgun (WGS) entry which is preliminary data.</text>
</comment>
<reference evidence="6" key="1">
    <citation type="submission" date="2022-08" db="EMBL/GenBank/DDBJ databases">
        <title>Novel sulphate-reducing endosymbionts in the free-living metamonad Anaeramoeba.</title>
        <authorList>
            <person name="Jerlstrom-Hultqvist J."/>
            <person name="Cepicka I."/>
            <person name="Gallot-Lavallee L."/>
            <person name="Salas-Leiva D."/>
            <person name="Curtis B.A."/>
            <person name="Zahonova K."/>
            <person name="Pipaliya S."/>
            <person name="Dacks J."/>
            <person name="Roger A.J."/>
        </authorList>
    </citation>
    <scope>NUCLEOTIDE SEQUENCE</scope>
    <source>
        <strain evidence="6">Busselton2</strain>
    </source>
</reference>
<evidence type="ECO:0000256" key="1">
    <source>
        <dbReference type="SAM" id="Coils"/>
    </source>
</evidence>
<name>A0AAV7YJZ1_9EUKA</name>
<dbReference type="PROSITE" id="PS51126">
    <property type="entry name" value="DILUTE"/>
    <property type="match status" value="1"/>
</dbReference>
<feature type="compositionally biased region" description="Basic and acidic residues" evidence="2">
    <location>
        <begin position="1237"/>
        <end position="1263"/>
    </location>
</feature>
<dbReference type="Proteomes" id="UP001146793">
    <property type="component" value="Unassembled WGS sequence"/>
</dbReference>
<protein>
    <submittedName>
        <fullName evidence="6">Enolase-phosphatase e1</fullName>
    </submittedName>
</protein>
<dbReference type="SMART" id="SM01132">
    <property type="entry name" value="DIL"/>
    <property type="match status" value="1"/>
</dbReference>
<evidence type="ECO:0000259" key="4">
    <source>
        <dbReference type="PROSITE" id="PS51126"/>
    </source>
</evidence>
<dbReference type="InterPro" id="IPR002710">
    <property type="entry name" value="Dilute_dom"/>
</dbReference>
<feature type="domain" description="Dilute" evidence="4">
    <location>
        <begin position="1340"/>
        <end position="1547"/>
    </location>
</feature>
<feature type="compositionally biased region" description="Acidic residues" evidence="2">
    <location>
        <begin position="1264"/>
        <end position="1277"/>
    </location>
</feature>
<feature type="signal peptide" evidence="3">
    <location>
        <begin position="1"/>
        <end position="24"/>
    </location>
</feature>
<evidence type="ECO:0000313" key="6">
    <source>
        <dbReference type="EMBL" id="KAJ3429186.1"/>
    </source>
</evidence>
<accession>A0AAV7YJZ1</accession>
<feature type="region of interest" description="Disordered" evidence="2">
    <location>
        <begin position="367"/>
        <end position="465"/>
    </location>
</feature>
<dbReference type="Pfam" id="PF01843">
    <property type="entry name" value="DIL"/>
    <property type="match status" value="1"/>
</dbReference>
<keyword evidence="1" id="KW-0175">Coiled coil</keyword>
<evidence type="ECO:0000256" key="2">
    <source>
        <dbReference type="SAM" id="MobiDB-lite"/>
    </source>
</evidence>
<dbReference type="EMBL" id="JANTQA010000057">
    <property type="protein sequence ID" value="KAJ3429186.1"/>
    <property type="molecule type" value="Genomic_DNA"/>
</dbReference>